<sequence length="233" mass="23659">MTEMNVVAAGTELDAARDAGREGVSAGWCAWSAGKESLTFSLVVRPDVNMHAFHGLPFVAAMGMMDALVGTASAPGLGLAGKVGIEWPSNIVCGAPAFETSFARVAVNGGAGAAGMFGAVTVDVERSALSELGVDVADEALIEALAVAVLTRVDTWAAVANTPQGAAGPLAPVLGEYFDMVPLLGRQVAAVSPNGLPLAVGVFAGLDIWGRATIKTDAGEQEFPPEAVRIRGL</sequence>
<gene>
    <name evidence="1" type="ORF">GT464_07290</name>
</gene>
<comment type="caution">
    <text evidence="1">The sequence shown here is derived from an EMBL/GenBank/DDBJ whole genome shotgun (WGS) entry which is preliminary data.</text>
</comment>
<evidence type="ECO:0000313" key="1">
    <source>
        <dbReference type="EMBL" id="MZJ39746.1"/>
    </source>
</evidence>
<dbReference type="RefSeq" id="WP_161160655.1">
    <property type="nucleotide sequence ID" value="NZ_WWSR01000011.1"/>
</dbReference>
<protein>
    <recommendedName>
        <fullName evidence="3">Bifunctional ligase/repressor BirA</fullName>
    </recommendedName>
</protein>
<evidence type="ECO:0000313" key="2">
    <source>
        <dbReference type="Proteomes" id="UP000469380"/>
    </source>
</evidence>
<proteinExistence type="predicted"/>
<dbReference type="Proteomes" id="UP000469380">
    <property type="component" value="Unassembled WGS sequence"/>
</dbReference>
<organism evidence="1 2">
    <name type="scientific">Collinsella aerofaciens</name>
    <dbReference type="NCBI Taxonomy" id="74426"/>
    <lineage>
        <taxon>Bacteria</taxon>
        <taxon>Bacillati</taxon>
        <taxon>Actinomycetota</taxon>
        <taxon>Coriobacteriia</taxon>
        <taxon>Coriobacteriales</taxon>
        <taxon>Coriobacteriaceae</taxon>
        <taxon>Collinsella</taxon>
    </lineage>
</organism>
<dbReference type="AlphaFoldDB" id="A0A6N9JKC0"/>
<dbReference type="EMBL" id="WWSR01000011">
    <property type="protein sequence ID" value="MZJ39746.1"/>
    <property type="molecule type" value="Genomic_DNA"/>
</dbReference>
<dbReference type="InterPro" id="IPR045864">
    <property type="entry name" value="aa-tRNA-synth_II/BPL/LPL"/>
</dbReference>
<evidence type="ECO:0008006" key="3">
    <source>
        <dbReference type="Google" id="ProtNLM"/>
    </source>
</evidence>
<dbReference type="SUPFAM" id="SSF55681">
    <property type="entry name" value="Class II aaRS and biotin synthetases"/>
    <property type="match status" value="1"/>
</dbReference>
<dbReference type="Gene3D" id="3.30.930.10">
    <property type="entry name" value="Bira Bifunctional Protein, Domain 2"/>
    <property type="match status" value="1"/>
</dbReference>
<accession>A0A6N9JKC0</accession>
<name>A0A6N9JKC0_9ACTN</name>
<reference evidence="1 2" key="1">
    <citation type="journal article" date="2019" name="Nat. Med.">
        <title>A library of human gut bacterial isolates paired with longitudinal multiomics data enables mechanistic microbiome research.</title>
        <authorList>
            <person name="Poyet M."/>
            <person name="Groussin M."/>
            <person name="Gibbons S.M."/>
            <person name="Avila-Pacheco J."/>
            <person name="Jiang X."/>
            <person name="Kearney S.M."/>
            <person name="Perrotta A.R."/>
            <person name="Berdy B."/>
            <person name="Zhao S."/>
            <person name="Lieberman T.D."/>
            <person name="Swanson P.K."/>
            <person name="Smith M."/>
            <person name="Roesemann S."/>
            <person name="Alexander J.E."/>
            <person name="Rich S.A."/>
            <person name="Livny J."/>
            <person name="Vlamakis H."/>
            <person name="Clish C."/>
            <person name="Bullock K."/>
            <person name="Deik A."/>
            <person name="Scott J."/>
            <person name="Pierce K.A."/>
            <person name="Xavier R.J."/>
            <person name="Alm E.J."/>
        </authorList>
    </citation>
    <scope>NUCLEOTIDE SEQUENCE [LARGE SCALE GENOMIC DNA]</scope>
    <source>
        <strain evidence="1 2">BIOML-A20</strain>
    </source>
</reference>